<evidence type="ECO:0000313" key="1">
    <source>
        <dbReference type="EMBL" id="CAB3262904.1"/>
    </source>
</evidence>
<protein>
    <submittedName>
        <fullName evidence="1">Uncharacterized protein LOC100184952</fullName>
    </submittedName>
</protein>
<organism evidence="1">
    <name type="scientific">Phallusia mammillata</name>
    <dbReference type="NCBI Taxonomy" id="59560"/>
    <lineage>
        <taxon>Eukaryota</taxon>
        <taxon>Metazoa</taxon>
        <taxon>Chordata</taxon>
        <taxon>Tunicata</taxon>
        <taxon>Ascidiacea</taxon>
        <taxon>Phlebobranchia</taxon>
        <taxon>Ascidiidae</taxon>
        <taxon>Phallusia</taxon>
    </lineage>
</organism>
<name>A0A6F9DHG2_9ASCI</name>
<gene>
    <name evidence="1" type="primary">LOC100184952-004</name>
</gene>
<accession>A0A6F9DHG2</accession>
<proteinExistence type="evidence at transcript level"/>
<reference evidence="1" key="1">
    <citation type="submission" date="2020-04" db="EMBL/GenBank/DDBJ databases">
        <authorList>
            <person name="Neveu A P."/>
        </authorList>
    </citation>
    <scope>NUCLEOTIDE SEQUENCE</scope>
    <source>
        <tissue evidence="1">Whole embryo</tissue>
    </source>
</reference>
<dbReference type="EMBL" id="LR787042">
    <property type="protein sequence ID" value="CAB3262904.1"/>
    <property type="molecule type" value="mRNA"/>
</dbReference>
<sequence length="189" mass="20695">MNKEDKFGHPTRCWICKSTMHWAYACPHNDEPCCVKDDVINVSAEIDQGEEIKMTLATDLSSSSMSVVECSRSPILNTACTEAVCSKVLGQEGTVVAVHHDTHIVKAHVCKEQLAIKKVLVRLVIIGRLLALKMIVKIKDPKPGVGNLRPKGTCGLLGHKVRPSKSKYIFRMLGLLTATGAEKLEPIVP</sequence>
<dbReference type="AlphaFoldDB" id="A0A6F9DHG2"/>